<dbReference type="Proteomes" id="UP000325313">
    <property type="component" value="Unassembled WGS sequence"/>
</dbReference>
<feature type="compositionally biased region" description="Polar residues" evidence="1">
    <location>
        <begin position="131"/>
        <end position="143"/>
    </location>
</feature>
<feature type="compositionally biased region" description="Basic residues" evidence="1">
    <location>
        <begin position="167"/>
        <end position="179"/>
    </location>
</feature>
<gene>
    <name evidence="2" type="ORF">PGTUg99_002163</name>
</gene>
<reference evidence="2 3" key="1">
    <citation type="submission" date="2019-05" db="EMBL/GenBank/DDBJ databases">
        <title>Emergence of the Ug99 lineage of the wheat stem rust pathogen through somatic hybridization.</title>
        <authorList>
            <person name="Li F."/>
            <person name="Upadhyaya N.M."/>
            <person name="Sperschneider J."/>
            <person name="Matny O."/>
            <person name="Nguyen-Phuc H."/>
            <person name="Mago R."/>
            <person name="Raley C."/>
            <person name="Miller M.E."/>
            <person name="Silverstein K.A.T."/>
            <person name="Henningsen E."/>
            <person name="Hirsch C.D."/>
            <person name="Visser B."/>
            <person name="Pretorius Z.A."/>
            <person name="Steffenson B.J."/>
            <person name="Schwessinger B."/>
            <person name="Dodds P.N."/>
            <person name="Figueroa M."/>
        </authorList>
    </citation>
    <scope>NUCLEOTIDE SEQUENCE [LARGE SCALE GENOMIC DNA]</scope>
    <source>
        <strain evidence="2 3">Ug99</strain>
    </source>
</reference>
<feature type="region of interest" description="Disordered" evidence="1">
    <location>
        <begin position="95"/>
        <end position="189"/>
    </location>
</feature>
<evidence type="ECO:0000256" key="1">
    <source>
        <dbReference type="SAM" id="MobiDB-lite"/>
    </source>
</evidence>
<evidence type="ECO:0000313" key="3">
    <source>
        <dbReference type="Proteomes" id="UP000325313"/>
    </source>
</evidence>
<dbReference type="AlphaFoldDB" id="A0A5B0QY60"/>
<sequence length="230" mass="25378">MWASDLRRRADRILVTRPRSWRKSLRLRTVLSFASDPMLLTTFFVKYKPTPRPRSRAPTETNGSSSRVADGCPVGDHGARFAEHPMRGCVCRRRDGGGHRPGRASDEVDPADFGGLASFRTGEGLRRSPGTFGSSLAGSDSTNPPVPATTPAPDQREKSINGDVLPMRRHQRHSRRRPSSRISPSSPIIASRLPMITTGRHALRARMSMSYPLVLSILVVLSDRLVPPHT</sequence>
<feature type="region of interest" description="Disordered" evidence="1">
    <location>
        <begin position="48"/>
        <end position="71"/>
    </location>
</feature>
<feature type="compositionally biased region" description="Basic and acidic residues" evidence="1">
    <location>
        <begin position="95"/>
        <end position="106"/>
    </location>
</feature>
<proteinExistence type="predicted"/>
<comment type="caution">
    <text evidence="2">The sequence shown here is derived from an EMBL/GenBank/DDBJ whole genome shotgun (WGS) entry which is preliminary data.</text>
</comment>
<name>A0A5B0QY60_PUCGR</name>
<dbReference type="EMBL" id="VDEP01000264">
    <property type="protein sequence ID" value="KAA1118262.1"/>
    <property type="molecule type" value="Genomic_DNA"/>
</dbReference>
<feature type="compositionally biased region" description="Low complexity" evidence="1">
    <location>
        <begin position="180"/>
        <end position="189"/>
    </location>
</feature>
<organism evidence="2 3">
    <name type="scientific">Puccinia graminis f. sp. tritici</name>
    <dbReference type="NCBI Taxonomy" id="56615"/>
    <lineage>
        <taxon>Eukaryota</taxon>
        <taxon>Fungi</taxon>
        <taxon>Dikarya</taxon>
        <taxon>Basidiomycota</taxon>
        <taxon>Pucciniomycotina</taxon>
        <taxon>Pucciniomycetes</taxon>
        <taxon>Pucciniales</taxon>
        <taxon>Pucciniaceae</taxon>
        <taxon>Puccinia</taxon>
    </lineage>
</organism>
<accession>A0A5B0QY60</accession>
<protein>
    <submittedName>
        <fullName evidence="2">Uncharacterized protein</fullName>
    </submittedName>
</protein>
<feature type="compositionally biased region" description="Polar residues" evidence="1">
    <location>
        <begin position="58"/>
        <end position="67"/>
    </location>
</feature>
<evidence type="ECO:0000313" key="2">
    <source>
        <dbReference type="EMBL" id="KAA1118262.1"/>
    </source>
</evidence>